<dbReference type="InterPro" id="IPR008978">
    <property type="entry name" value="HSP20-like_chaperone"/>
</dbReference>
<dbReference type="CDD" id="cd00298">
    <property type="entry name" value="ACD_sHsps_p23-like"/>
    <property type="match status" value="1"/>
</dbReference>
<proteinExistence type="predicted"/>
<organism evidence="2 3">
    <name type="scientific">Clostridium gallinarum</name>
    <dbReference type="NCBI Taxonomy" id="2762246"/>
    <lineage>
        <taxon>Bacteria</taxon>
        <taxon>Bacillati</taxon>
        <taxon>Bacillota</taxon>
        <taxon>Clostridia</taxon>
        <taxon>Eubacteriales</taxon>
        <taxon>Clostridiaceae</taxon>
        <taxon>Clostridium</taxon>
    </lineage>
</organism>
<dbReference type="InterPro" id="IPR002068">
    <property type="entry name" value="A-crystallin/Hsp20_dom"/>
</dbReference>
<dbReference type="Proteomes" id="UP000640335">
    <property type="component" value="Unassembled WGS sequence"/>
</dbReference>
<evidence type="ECO:0000313" key="3">
    <source>
        <dbReference type="Proteomes" id="UP000640335"/>
    </source>
</evidence>
<feature type="domain" description="SHSP" evidence="1">
    <location>
        <begin position="133"/>
        <end position="212"/>
    </location>
</feature>
<gene>
    <name evidence="2" type="ORF">H9660_13975</name>
</gene>
<accession>A0ABR8Q734</accession>
<dbReference type="SUPFAM" id="SSF49764">
    <property type="entry name" value="HSP20-like chaperones"/>
    <property type="match status" value="1"/>
</dbReference>
<protein>
    <submittedName>
        <fullName evidence="2">Hsp20 family protein</fullName>
    </submittedName>
</protein>
<evidence type="ECO:0000259" key="1">
    <source>
        <dbReference type="Pfam" id="PF00011"/>
    </source>
</evidence>
<dbReference type="RefSeq" id="WP_191750995.1">
    <property type="nucleotide sequence ID" value="NZ_JACSQZ010000068.1"/>
</dbReference>
<dbReference type="Gene3D" id="2.60.40.790">
    <property type="match status" value="1"/>
</dbReference>
<evidence type="ECO:0000313" key="2">
    <source>
        <dbReference type="EMBL" id="MBD7916250.1"/>
    </source>
</evidence>
<dbReference type="Pfam" id="PF00011">
    <property type="entry name" value="HSP20"/>
    <property type="match status" value="1"/>
</dbReference>
<keyword evidence="3" id="KW-1185">Reference proteome</keyword>
<name>A0ABR8Q734_9CLOT</name>
<comment type="caution">
    <text evidence="2">The sequence shown here is derived from an EMBL/GenBank/DDBJ whole genome shotgun (WGS) entry which is preliminary data.</text>
</comment>
<sequence length="221" mass="25409">MFEMFPFLFNNLMGYESNSNKLTNSVNDFNGNVYNGNTNNGNYKYGTFTNGNDIINVFSGSFVGTFSSVFNEVFTTLISNEGLIESIVDSVLNSDIINSIIEEEIEEEEEELKLEFRDYGDRYLIEGKLQVDNKSDIDIDYENDHISVKVKREALKDKEIPISTFQNMDYIEKTFYVPKVDSKRIQAVYNADVLRVYLKKLPEADEGTMIIDVDSYTNESR</sequence>
<dbReference type="EMBL" id="JACSQZ010000068">
    <property type="protein sequence ID" value="MBD7916250.1"/>
    <property type="molecule type" value="Genomic_DNA"/>
</dbReference>
<reference evidence="2 3" key="1">
    <citation type="submission" date="2020-08" db="EMBL/GenBank/DDBJ databases">
        <title>A Genomic Blueprint of the Chicken Gut Microbiome.</title>
        <authorList>
            <person name="Gilroy R."/>
            <person name="Ravi A."/>
            <person name="Getino M."/>
            <person name="Pursley I."/>
            <person name="Horton D.L."/>
            <person name="Alikhan N.-F."/>
            <person name="Baker D."/>
            <person name="Gharbi K."/>
            <person name="Hall N."/>
            <person name="Watson M."/>
            <person name="Adriaenssens E.M."/>
            <person name="Foster-Nyarko E."/>
            <person name="Jarju S."/>
            <person name="Secka A."/>
            <person name="Antonio M."/>
            <person name="Oren A."/>
            <person name="Chaudhuri R."/>
            <person name="La Ragione R.M."/>
            <person name="Hildebrand F."/>
            <person name="Pallen M.J."/>
        </authorList>
    </citation>
    <scope>NUCLEOTIDE SEQUENCE [LARGE SCALE GENOMIC DNA]</scope>
    <source>
        <strain evidence="2 3">Sa3CUN1</strain>
    </source>
</reference>